<evidence type="ECO:0000256" key="1">
    <source>
        <dbReference type="SAM" id="MobiDB-lite"/>
    </source>
</evidence>
<reference evidence="4" key="1">
    <citation type="submission" date="2017-02" db="UniProtKB">
        <authorList>
            <consortium name="WormBaseParasite"/>
        </authorList>
    </citation>
    <scope>IDENTIFICATION</scope>
</reference>
<dbReference type="Proteomes" id="UP000046392">
    <property type="component" value="Unplaced"/>
</dbReference>
<evidence type="ECO:0000313" key="3">
    <source>
        <dbReference type="Proteomes" id="UP000046392"/>
    </source>
</evidence>
<organism evidence="3 4">
    <name type="scientific">Strongyloides papillosus</name>
    <name type="common">Intestinal threadworm</name>
    <dbReference type="NCBI Taxonomy" id="174720"/>
    <lineage>
        <taxon>Eukaryota</taxon>
        <taxon>Metazoa</taxon>
        <taxon>Ecdysozoa</taxon>
        <taxon>Nematoda</taxon>
        <taxon>Chromadorea</taxon>
        <taxon>Rhabditida</taxon>
        <taxon>Tylenchina</taxon>
        <taxon>Panagrolaimomorpha</taxon>
        <taxon>Strongyloidoidea</taxon>
        <taxon>Strongyloididae</taxon>
        <taxon>Strongyloides</taxon>
    </lineage>
</organism>
<evidence type="ECO:0000256" key="2">
    <source>
        <dbReference type="SAM" id="Phobius"/>
    </source>
</evidence>
<keyword evidence="2" id="KW-0812">Transmembrane</keyword>
<feature type="region of interest" description="Disordered" evidence="1">
    <location>
        <begin position="155"/>
        <end position="174"/>
    </location>
</feature>
<proteinExistence type="predicted"/>
<name>A0A0N5BIN5_STREA</name>
<keyword evidence="2" id="KW-0472">Membrane</keyword>
<accession>A0A0N5BIN5</accession>
<feature type="transmembrane region" description="Helical" evidence="2">
    <location>
        <begin position="6"/>
        <end position="23"/>
    </location>
</feature>
<dbReference type="WBParaSite" id="SPAL_0000581500.1">
    <property type="protein sequence ID" value="SPAL_0000581500.1"/>
    <property type="gene ID" value="SPAL_0000581500"/>
</dbReference>
<dbReference type="AlphaFoldDB" id="A0A0N5BIN5"/>
<sequence>MRVSNVSTVFIIILIFNIVRIFAWKYRIYIKGIPLCWPGKYYEWVLMRLRVGNNWTYFASYHSHCDREFFLVTSLSAGIYPIRVDGRVNIVYDDLPWGDTVKDILEDCVYFRTWGNKYCCDYGEFGPPHFTCKLRNKYFCDKAIASLRTKRHLLSPEKSKKPRKSKKSRKSKNF</sequence>
<keyword evidence="3" id="KW-1185">Reference proteome</keyword>
<keyword evidence="2" id="KW-1133">Transmembrane helix</keyword>
<protein>
    <submittedName>
        <fullName evidence="4">Uncharacterized protein</fullName>
    </submittedName>
</protein>
<feature type="compositionally biased region" description="Basic residues" evidence="1">
    <location>
        <begin position="160"/>
        <end position="174"/>
    </location>
</feature>
<evidence type="ECO:0000313" key="4">
    <source>
        <dbReference type="WBParaSite" id="SPAL_0000581500.1"/>
    </source>
</evidence>